<organism evidence="1 2">
    <name type="scientific">Dioscorea zingiberensis</name>
    <dbReference type="NCBI Taxonomy" id="325984"/>
    <lineage>
        <taxon>Eukaryota</taxon>
        <taxon>Viridiplantae</taxon>
        <taxon>Streptophyta</taxon>
        <taxon>Embryophyta</taxon>
        <taxon>Tracheophyta</taxon>
        <taxon>Spermatophyta</taxon>
        <taxon>Magnoliopsida</taxon>
        <taxon>Liliopsida</taxon>
        <taxon>Dioscoreales</taxon>
        <taxon>Dioscoreaceae</taxon>
        <taxon>Dioscorea</taxon>
    </lineage>
</organism>
<gene>
    <name evidence="1" type="ORF">J5N97_002293</name>
</gene>
<dbReference type="InterPro" id="IPR046960">
    <property type="entry name" value="PPR_At4g14850-like_plant"/>
</dbReference>
<dbReference type="EMBL" id="JAGGNH010000001">
    <property type="protein sequence ID" value="KAJ0983937.1"/>
    <property type="molecule type" value="Genomic_DNA"/>
</dbReference>
<name>A0A9D5D405_9LILI</name>
<dbReference type="AlphaFoldDB" id="A0A9D5D405"/>
<evidence type="ECO:0008006" key="3">
    <source>
        <dbReference type="Google" id="ProtNLM"/>
    </source>
</evidence>
<comment type="caution">
    <text evidence="1">The sequence shown here is derived from an EMBL/GenBank/DDBJ whole genome shotgun (WGS) entry which is preliminary data.</text>
</comment>
<dbReference type="PANTHER" id="PTHR47926">
    <property type="entry name" value="PENTATRICOPEPTIDE REPEAT-CONTAINING PROTEIN"/>
    <property type="match status" value="1"/>
</dbReference>
<dbReference type="GO" id="GO:0009451">
    <property type="term" value="P:RNA modification"/>
    <property type="evidence" value="ECO:0007669"/>
    <property type="project" value="InterPro"/>
</dbReference>
<dbReference type="InterPro" id="IPR046848">
    <property type="entry name" value="E_motif"/>
</dbReference>
<evidence type="ECO:0000313" key="2">
    <source>
        <dbReference type="Proteomes" id="UP001085076"/>
    </source>
</evidence>
<reference evidence="1" key="1">
    <citation type="submission" date="2021-03" db="EMBL/GenBank/DDBJ databases">
        <authorList>
            <person name="Li Z."/>
            <person name="Yang C."/>
        </authorList>
    </citation>
    <scope>NUCLEOTIDE SEQUENCE</scope>
    <source>
        <strain evidence="1">Dzin_1.0</strain>
        <tissue evidence="1">Leaf</tissue>
    </source>
</reference>
<evidence type="ECO:0000313" key="1">
    <source>
        <dbReference type="EMBL" id="KAJ0983937.1"/>
    </source>
</evidence>
<proteinExistence type="predicted"/>
<reference evidence="1" key="2">
    <citation type="journal article" date="2022" name="Hortic Res">
        <title>The genome of Dioscorea zingiberensis sheds light on the biosynthesis, origin and evolution of the medicinally important diosgenin saponins.</title>
        <authorList>
            <person name="Li Y."/>
            <person name="Tan C."/>
            <person name="Li Z."/>
            <person name="Guo J."/>
            <person name="Li S."/>
            <person name="Chen X."/>
            <person name="Wang C."/>
            <person name="Dai X."/>
            <person name="Yang H."/>
            <person name="Song W."/>
            <person name="Hou L."/>
            <person name="Xu J."/>
            <person name="Tong Z."/>
            <person name="Xu A."/>
            <person name="Yuan X."/>
            <person name="Wang W."/>
            <person name="Yang Q."/>
            <person name="Chen L."/>
            <person name="Sun Z."/>
            <person name="Wang K."/>
            <person name="Pan B."/>
            <person name="Chen J."/>
            <person name="Bao Y."/>
            <person name="Liu F."/>
            <person name="Qi X."/>
            <person name="Gang D.R."/>
            <person name="Wen J."/>
            <person name="Li J."/>
        </authorList>
    </citation>
    <scope>NUCLEOTIDE SEQUENCE</scope>
    <source>
        <strain evidence="1">Dzin_1.0</strain>
    </source>
</reference>
<dbReference type="PANTHER" id="PTHR47926:SF438">
    <property type="entry name" value="PENTATRICOPEPTIDE REPEAT-CONTAINING PROTEIN"/>
    <property type="match status" value="1"/>
</dbReference>
<dbReference type="Proteomes" id="UP001085076">
    <property type="component" value="Miscellaneous, Linkage group lg01"/>
</dbReference>
<keyword evidence="2" id="KW-1185">Reference proteome</keyword>
<accession>A0A9D5D405</accession>
<dbReference type="Pfam" id="PF20431">
    <property type="entry name" value="E_motif"/>
    <property type="match status" value="1"/>
</dbReference>
<dbReference type="OrthoDB" id="768257at2759"/>
<sequence>MRHCCFLHVWRKRQFTSVLQFGTFAFCKQSVKGEREGLDKALKVSDIVTPKTSTTLRVDCHRRLIQWCMQDLLDAGRKCNQDVNKSTAGDFKANSEQIFCTDIFQGILSACTSTASLGLGSSIHCLEVRIGFDSYVHIANALISMVHGNVRIGIQAAENRLLLEPGCAATHVQLAKLYASVGCWNQVARVRKLMKERGLKTIPGYSWIEIGNAVYWFKAEDGSNKKFNEILNVLDCLADHMKFFLQDDPKDSMRNPMH</sequence>
<dbReference type="GO" id="GO:0003723">
    <property type="term" value="F:RNA binding"/>
    <property type="evidence" value="ECO:0007669"/>
    <property type="project" value="InterPro"/>
</dbReference>
<protein>
    <recommendedName>
        <fullName evidence="3">Pentatricopeptide repeat-containing protein</fullName>
    </recommendedName>
</protein>